<protein>
    <recommendedName>
        <fullName evidence="3">F-box domain-containing protein</fullName>
    </recommendedName>
</protein>
<dbReference type="OrthoDB" id="3134266at2759"/>
<accession>A0A0C2VYQ1</accession>
<reference evidence="1 2" key="1">
    <citation type="submission" date="2014-04" db="EMBL/GenBank/DDBJ databases">
        <authorList>
            <consortium name="DOE Joint Genome Institute"/>
            <person name="Kuo A."/>
            <person name="Zuccaro A."/>
            <person name="Kohler A."/>
            <person name="Nagy L.G."/>
            <person name="Floudas D."/>
            <person name="Copeland A."/>
            <person name="Barry K.W."/>
            <person name="Cichocki N."/>
            <person name="Veneault-Fourrey C."/>
            <person name="LaButti K."/>
            <person name="Lindquist E.A."/>
            <person name="Lipzen A."/>
            <person name="Lundell T."/>
            <person name="Morin E."/>
            <person name="Murat C."/>
            <person name="Sun H."/>
            <person name="Tunlid A."/>
            <person name="Henrissat B."/>
            <person name="Grigoriev I.V."/>
            <person name="Hibbett D.S."/>
            <person name="Martin F."/>
            <person name="Nordberg H.P."/>
            <person name="Cantor M.N."/>
            <person name="Hua S.X."/>
        </authorList>
    </citation>
    <scope>NUCLEOTIDE SEQUENCE [LARGE SCALE GENOMIC DNA]</scope>
    <source>
        <strain evidence="1 2">MAFF 305830</strain>
    </source>
</reference>
<name>A0A0C2VYQ1_SERVB</name>
<evidence type="ECO:0000313" key="1">
    <source>
        <dbReference type="EMBL" id="KIM19453.1"/>
    </source>
</evidence>
<organism evidence="1 2">
    <name type="scientific">Serendipita vermifera MAFF 305830</name>
    <dbReference type="NCBI Taxonomy" id="933852"/>
    <lineage>
        <taxon>Eukaryota</taxon>
        <taxon>Fungi</taxon>
        <taxon>Dikarya</taxon>
        <taxon>Basidiomycota</taxon>
        <taxon>Agaricomycotina</taxon>
        <taxon>Agaricomycetes</taxon>
        <taxon>Sebacinales</taxon>
        <taxon>Serendipitaceae</taxon>
        <taxon>Serendipita</taxon>
    </lineage>
</organism>
<dbReference type="EMBL" id="KN824694">
    <property type="protein sequence ID" value="KIM19453.1"/>
    <property type="molecule type" value="Genomic_DNA"/>
</dbReference>
<evidence type="ECO:0000313" key="2">
    <source>
        <dbReference type="Proteomes" id="UP000054097"/>
    </source>
</evidence>
<proteinExistence type="predicted"/>
<dbReference type="InterPro" id="IPR032675">
    <property type="entry name" value="LRR_dom_sf"/>
</dbReference>
<dbReference type="AlphaFoldDB" id="A0A0C2VYQ1"/>
<keyword evidence="2" id="KW-1185">Reference proteome</keyword>
<evidence type="ECO:0008006" key="3">
    <source>
        <dbReference type="Google" id="ProtNLM"/>
    </source>
</evidence>
<dbReference type="SUPFAM" id="SSF52058">
    <property type="entry name" value="L domain-like"/>
    <property type="match status" value="1"/>
</dbReference>
<sequence>MGTLPPELWALVLGFAVDASISPHEFCNYLNFPNISLHFQFPGTHVLHSPLLRDLRLVSRTFNSLIGSPYYIMNKSMDQIAITNWTRALYTGGAQGTRMYLQALVDKPYSSHQLVLLQIRGSVVFALSQGGKMNLFDLLCDSAPTALPNVQTLIFCGDESSFSEGPLPYFWALLNDAFPRLRTLAISGCDVKDANPLSPATFEQVRVLSLPTAFVPYFVTFPSLQHVSLGYASTAELPRSLVAPRSLESLHCQGLYVTRRERLRWEAFPHLRLLSVPYNRVHKLSSPPSSHPLRHIRVHFEHHQKTPFSHPSGEKDRLAWLARLLNQFPNVNRFTVDSGIWWSPVLDWEKEDFDESGLILLGVYVNRSASRMPVLVMD</sequence>
<dbReference type="Proteomes" id="UP000054097">
    <property type="component" value="Unassembled WGS sequence"/>
</dbReference>
<dbReference type="Gene3D" id="3.80.10.10">
    <property type="entry name" value="Ribonuclease Inhibitor"/>
    <property type="match status" value="1"/>
</dbReference>
<reference evidence="2" key="2">
    <citation type="submission" date="2015-01" db="EMBL/GenBank/DDBJ databases">
        <title>Evolutionary Origins and Diversification of the Mycorrhizal Mutualists.</title>
        <authorList>
            <consortium name="DOE Joint Genome Institute"/>
            <consortium name="Mycorrhizal Genomics Consortium"/>
            <person name="Kohler A."/>
            <person name="Kuo A."/>
            <person name="Nagy L.G."/>
            <person name="Floudas D."/>
            <person name="Copeland A."/>
            <person name="Barry K.W."/>
            <person name="Cichocki N."/>
            <person name="Veneault-Fourrey C."/>
            <person name="LaButti K."/>
            <person name="Lindquist E.A."/>
            <person name="Lipzen A."/>
            <person name="Lundell T."/>
            <person name="Morin E."/>
            <person name="Murat C."/>
            <person name="Riley R."/>
            <person name="Ohm R."/>
            <person name="Sun H."/>
            <person name="Tunlid A."/>
            <person name="Henrissat B."/>
            <person name="Grigoriev I.V."/>
            <person name="Hibbett D.S."/>
            <person name="Martin F."/>
        </authorList>
    </citation>
    <scope>NUCLEOTIDE SEQUENCE [LARGE SCALE GENOMIC DNA]</scope>
    <source>
        <strain evidence="2">MAFF 305830</strain>
    </source>
</reference>
<feature type="non-terminal residue" evidence="1">
    <location>
        <position position="378"/>
    </location>
</feature>
<gene>
    <name evidence="1" type="ORF">M408DRAFT_31208</name>
</gene>
<dbReference type="HOGENOM" id="CLU_062154_0_0_1"/>